<name>A0A4U0X6K4_9PEZI</name>
<evidence type="ECO:0000313" key="2">
    <source>
        <dbReference type="Proteomes" id="UP000309340"/>
    </source>
</evidence>
<dbReference type="Gene3D" id="1.10.472.10">
    <property type="entry name" value="Cyclin-like"/>
    <property type="match status" value="1"/>
</dbReference>
<dbReference type="AlphaFoldDB" id="A0A4U0X6K4"/>
<gene>
    <name evidence="1" type="ORF">B0A55_04990</name>
</gene>
<dbReference type="Proteomes" id="UP000309340">
    <property type="component" value="Unassembled WGS sequence"/>
</dbReference>
<evidence type="ECO:0000313" key="1">
    <source>
        <dbReference type="EMBL" id="TKA70868.1"/>
    </source>
</evidence>
<dbReference type="SUPFAM" id="SSF47954">
    <property type="entry name" value="Cyclin-like"/>
    <property type="match status" value="1"/>
</dbReference>
<dbReference type="InterPro" id="IPR036915">
    <property type="entry name" value="Cyclin-like_sf"/>
</dbReference>
<reference evidence="1 2" key="1">
    <citation type="submission" date="2017-03" db="EMBL/GenBank/DDBJ databases">
        <title>Genomes of endolithic fungi from Antarctica.</title>
        <authorList>
            <person name="Coleine C."/>
            <person name="Masonjones S."/>
            <person name="Stajich J.E."/>
        </authorList>
    </citation>
    <scope>NUCLEOTIDE SEQUENCE [LARGE SCALE GENOMIC DNA]</scope>
    <source>
        <strain evidence="1 2">CCFEE 5184</strain>
    </source>
</reference>
<sequence length="281" mass="30529">MADTTTLPPSPALSFCDSLNDEDLDALLASLGELSRFVTPRLKKKDAVTVQVKEVSGEESEDDEDADEFDYTRIALHFARETSSTTPTTHFHHATLIQTLLPRARLPAQLLALSYNLLRRYSLLRPLHPSSLAAVSADILTVAALALAVSYTDDHPPKSTWWSRQVCHGVYSAAEIDGAMLDVLVTVDWALLHLAAEKAVERAMEILFPAPSPLPPAAEVVVVVREKQEVAVLPQAKVAPVPLKIAIGSTTTSWVEGQLTPADTPLSSPLDVPRAYFLPLL</sequence>
<protein>
    <submittedName>
        <fullName evidence="1">Uncharacterized protein</fullName>
    </submittedName>
</protein>
<organism evidence="1 2">
    <name type="scientific">Friedmanniomyces simplex</name>
    <dbReference type="NCBI Taxonomy" id="329884"/>
    <lineage>
        <taxon>Eukaryota</taxon>
        <taxon>Fungi</taxon>
        <taxon>Dikarya</taxon>
        <taxon>Ascomycota</taxon>
        <taxon>Pezizomycotina</taxon>
        <taxon>Dothideomycetes</taxon>
        <taxon>Dothideomycetidae</taxon>
        <taxon>Mycosphaerellales</taxon>
        <taxon>Teratosphaeriaceae</taxon>
        <taxon>Friedmanniomyces</taxon>
    </lineage>
</organism>
<comment type="caution">
    <text evidence="1">The sequence shown here is derived from an EMBL/GenBank/DDBJ whole genome shotgun (WGS) entry which is preliminary data.</text>
</comment>
<accession>A0A4U0X6K4</accession>
<dbReference type="OrthoDB" id="3877279at2759"/>
<keyword evidence="2" id="KW-1185">Reference proteome</keyword>
<proteinExistence type="predicted"/>
<dbReference type="EMBL" id="NAJQ01000379">
    <property type="protein sequence ID" value="TKA70868.1"/>
    <property type="molecule type" value="Genomic_DNA"/>
</dbReference>